<evidence type="ECO:0000256" key="5">
    <source>
        <dbReference type="ARBA" id="ARBA00035383"/>
    </source>
</evidence>
<dbReference type="InterPro" id="IPR002674">
    <property type="entry name" value="Ribosomal_eL43"/>
</dbReference>
<keyword evidence="3" id="KW-0689">Ribosomal protein</keyword>
<evidence type="ECO:0000313" key="6">
    <source>
        <dbReference type="EMBL" id="ABZ09887.1"/>
    </source>
</evidence>
<evidence type="ECO:0000256" key="4">
    <source>
        <dbReference type="ARBA" id="ARBA00023274"/>
    </source>
</evidence>
<gene>
    <name evidence="6" type="ORF">ALOHA_HF4000APKG8O8ctg1g40</name>
</gene>
<proteinExistence type="inferred from homology"/>
<reference evidence="6" key="1">
    <citation type="journal article" date="2008" name="ISME J.">
        <title>Genomic patterns of recombination, clonal divergence and environment in marine microbial populations.</title>
        <authorList>
            <person name="Konstantinidis K.T."/>
            <person name="Delong E.F."/>
        </authorList>
    </citation>
    <scope>NUCLEOTIDE SEQUENCE</scope>
</reference>
<dbReference type="Pfam" id="PF01780">
    <property type="entry name" value="Ribosomal_L37ae"/>
    <property type="match status" value="1"/>
</dbReference>
<name>B3TBC8_9ARCH</name>
<dbReference type="PANTHER" id="PTHR48129:SF1">
    <property type="entry name" value="LARGE RIBOSOMAL SUBUNIT PROTEIN EL43"/>
    <property type="match status" value="1"/>
</dbReference>
<keyword evidence="2" id="KW-0694">RNA-binding</keyword>
<dbReference type="GO" id="GO:1990904">
    <property type="term" value="C:ribonucleoprotein complex"/>
    <property type="evidence" value="ECO:0007669"/>
    <property type="project" value="UniProtKB-KW"/>
</dbReference>
<protein>
    <recommendedName>
        <fullName evidence="5">50S ribosomal protein L37Ae</fullName>
    </recommendedName>
</protein>
<dbReference type="SUPFAM" id="SSF57829">
    <property type="entry name" value="Zn-binding ribosomal proteins"/>
    <property type="match status" value="1"/>
</dbReference>
<evidence type="ECO:0000256" key="1">
    <source>
        <dbReference type="ARBA" id="ARBA00008672"/>
    </source>
</evidence>
<dbReference type="GO" id="GO:0003735">
    <property type="term" value="F:structural constituent of ribosome"/>
    <property type="evidence" value="ECO:0007669"/>
    <property type="project" value="InterPro"/>
</dbReference>
<dbReference type="Gene3D" id="2.20.25.30">
    <property type="match status" value="1"/>
</dbReference>
<dbReference type="InterPro" id="IPR050522">
    <property type="entry name" value="Ribosomal_protein_eL43"/>
</dbReference>
<comment type="similarity">
    <text evidence="1">Belongs to the eukaryotic ribosomal protein eL43 family.</text>
</comment>
<dbReference type="PANTHER" id="PTHR48129">
    <property type="entry name" value="60S RIBOSOMAL PROTEIN L37A"/>
    <property type="match status" value="1"/>
</dbReference>
<accession>B3TBC8</accession>
<dbReference type="InterPro" id="IPR011331">
    <property type="entry name" value="Ribosomal_eL37/eL43"/>
</dbReference>
<dbReference type="GO" id="GO:0005840">
    <property type="term" value="C:ribosome"/>
    <property type="evidence" value="ECO:0007669"/>
    <property type="project" value="UniProtKB-KW"/>
</dbReference>
<organism evidence="6">
    <name type="scientific">uncultured marine crenarchaeote HF4000_APKG8O8</name>
    <dbReference type="NCBI Taxonomy" id="455607"/>
    <lineage>
        <taxon>Archaea</taxon>
        <taxon>Nitrososphaerota</taxon>
        <taxon>Nitrososphaeria</taxon>
        <taxon>Nitrosopumilales</taxon>
        <taxon>environmental samples</taxon>
    </lineage>
</organism>
<keyword evidence="4" id="KW-0687">Ribonucleoprotein</keyword>
<dbReference type="EMBL" id="EU016660">
    <property type="protein sequence ID" value="ABZ09887.1"/>
    <property type="molecule type" value="Genomic_DNA"/>
</dbReference>
<evidence type="ECO:0000256" key="3">
    <source>
        <dbReference type="ARBA" id="ARBA00022980"/>
    </source>
</evidence>
<evidence type="ECO:0000256" key="2">
    <source>
        <dbReference type="ARBA" id="ARBA00022884"/>
    </source>
</evidence>
<dbReference type="GO" id="GO:0003723">
    <property type="term" value="F:RNA binding"/>
    <property type="evidence" value="ECO:0007669"/>
    <property type="project" value="UniProtKB-KW"/>
</dbReference>
<dbReference type="GO" id="GO:0006412">
    <property type="term" value="P:translation"/>
    <property type="evidence" value="ECO:0007669"/>
    <property type="project" value="InterPro"/>
</dbReference>
<sequence>MAKKRKTLKGLGARYGIKLRKSYSLVHHIMKAKRKCPECGSFQFGRQVIGIWACKKCGFKIAGRAYDIKL</sequence>
<dbReference type="AlphaFoldDB" id="B3TBC8"/>
<dbReference type="InterPro" id="IPR011332">
    <property type="entry name" value="Ribosomal_zn-bd"/>
</dbReference>